<dbReference type="InterPro" id="IPR000700">
    <property type="entry name" value="PAS-assoc_C"/>
</dbReference>
<dbReference type="InterPro" id="IPR013767">
    <property type="entry name" value="PAS_fold"/>
</dbReference>
<dbReference type="SUPFAM" id="SSF55785">
    <property type="entry name" value="PYP-like sensor domain (PAS domain)"/>
    <property type="match status" value="3"/>
</dbReference>
<feature type="coiled-coil region" evidence="1">
    <location>
        <begin position="375"/>
        <end position="405"/>
    </location>
</feature>
<gene>
    <name evidence="4" type="ORF">Krac_6283</name>
</gene>
<evidence type="ECO:0000259" key="3">
    <source>
        <dbReference type="PROSITE" id="PS50113"/>
    </source>
</evidence>
<feature type="domain" description="PAC" evidence="3">
    <location>
        <begin position="335"/>
        <end position="387"/>
    </location>
</feature>
<feature type="domain" description="PAS" evidence="2">
    <location>
        <begin position="143"/>
        <end position="213"/>
    </location>
</feature>
<dbReference type="PANTHER" id="PTHR44757:SF2">
    <property type="entry name" value="BIOFILM ARCHITECTURE MAINTENANCE PROTEIN MBAA"/>
    <property type="match status" value="1"/>
</dbReference>
<dbReference type="RefSeq" id="WP_007917168.1">
    <property type="nucleotide sequence ID" value="NZ_ADVG01000003.1"/>
</dbReference>
<accession>D6TYP8</accession>
<organism evidence="4 5">
    <name type="scientific">Ktedonobacter racemifer DSM 44963</name>
    <dbReference type="NCBI Taxonomy" id="485913"/>
    <lineage>
        <taxon>Bacteria</taxon>
        <taxon>Bacillati</taxon>
        <taxon>Chloroflexota</taxon>
        <taxon>Ktedonobacteria</taxon>
        <taxon>Ktedonobacterales</taxon>
        <taxon>Ktedonobacteraceae</taxon>
        <taxon>Ktedonobacter</taxon>
    </lineage>
</organism>
<evidence type="ECO:0000259" key="2">
    <source>
        <dbReference type="PROSITE" id="PS50112"/>
    </source>
</evidence>
<reference evidence="4 5" key="1">
    <citation type="journal article" date="2011" name="Stand. Genomic Sci.">
        <title>Non-contiguous finished genome sequence and contextual data of the filamentous soil bacterium Ktedonobacter racemifer type strain (SOSP1-21).</title>
        <authorList>
            <person name="Chang Y.J."/>
            <person name="Land M."/>
            <person name="Hauser L."/>
            <person name="Chertkov O."/>
            <person name="Del Rio T.G."/>
            <person name="Nolan M."/>
            <person name="Copeland A."/>
            <person name="Tice H."/>
            <person name="Cheng J.F."/>
            <person name="Lucas S."/>
            <person name="Han C."/>
            <person name="Goodwin L."/>
            <person name="Pitluck S."/>
            <person name="Ivanova N."/>
            <person name="Ovchinikova G."/>
            <person name="Pati A."/>
            <person name="Chen A."/>
            <person name="Palaniappan K."/>
            <person name="Mavromatis K."/>
            <person name="Liolios K."/>
            <person name="Brettin T."/>
            <person name="Fiebig A."/>
            <person name="Rohde M."/>
            <person name="Abt B."/>
            <person name="Goker M."/>
            <person name="Detter J.C."/>
            <person name="Woyke T."/>
            <person name="Bristow J."/>
            <person name="Eisen J.A."/>
            <person name="Markowitz V."/>
            <person name="Hugenholtz P."/>
            <person name="Kyrpides N.C."/>
            <person name="Klenk H.P."/>
            <person name="Lapidus A."/>
        </authorList>
    </citation>
    <scope>NUCLEOTIDE SEQUENCE [LARGE SCALE GENOMIC DNA]</scope>
    <source>
        <strain evidence="5">DSM 44963</strain>
    </source>
</reference>
<feature type="domain" description="PAS" evidence="2">
    <location>
        <begin position="31"/>
        <end position="94"/>
    </location>
</feature>
<dbReference type="PROSITE" id="PS50113">
    <property type="entry name" value="PAC"/>
    <property type="match status" value="1"/>
</dbReference>
<keyword evidence="1" id="KW-0175">Coiled coil</keyword>
<dbReference type="PANTHER" id="PTHR44757">
    <property type="entry name" value="DIGUANYLATE CYCLASE DGCP"/>
    <property type="match status" value="1"/>
</dbReference>
<dbReference type="NCBIfam" id="TIGR00229">
    <property type="entry name" value="sensory_box"/>
    <property type="match status" value="3"/>
</dbReference>
<dbReference type="InterPro" id="IPR001610">
    <property type="entry name" value="PAC"/>
</dbReference>
<dbReference type="CDD" id="cd00130">
    <property type="entry name" value="PAS"/>
    <property type="match status" value="3"/>
</dbReference>
<dbReference type="SMART" id="SM00091">
    <property type="entry name" value="PAS"/>
    <property type="match status" value="3"/>
</dbReference>
<dbReference type="InterPro" id="IPR052155">
    <property type="entry name" value="Biofilm_reg_signaling"/>
</dbReference>
<feature type="domain" description="PAS" evidence="2">
    <location>
        <begin position="262"/>
        <end position="332"/>
    </location>
</feature>
<dbReference type="GO" id="GO:0006355">
    <property type="term" value="P:regulation of DNA-templated transcription"/>
    <property type="evidence" value="ECO:0007669"/>
    <property type="project" value="InterPro"/>
</dbReference>
<dbReference type="InterPro" id="IPR035965">
    <property type="entry name" value="PAS-like_dom_sf"/>
</dbReference>
<proteinExistence type="predicted"/>
<dbReference type="STRING" id="485913.Krac_6283"/>
<dbReference type="InParanoid" id="D6TYP8"/>
<keyword evidence="5" id="KW-1185">Reference proteome</keyword>
<comment type="caution">
    <text evidence="4">The sequence shown here is derived from an EMBL/GenBank/DDBJ whole genome shotgun (WGS) entry which is preliminary data.</text>
</comment>
<evidence type="ECO:0000313" key="5">
    <source>
        <dbReference type="Proteomes" id="UP000004508"/>
    </source>
</evidence>
<evidence type="ECO:0000313" key="4">
    <source>
        <dbReference type="EMBL" id="EFH85123.1"/>
    </source>
</evidence>
<dbReference type="InterPro" id="IPR000014">
    <property type="entry name" value="PAS"/>
</dbReference>
<dbReference type="Pfam" id="PF00989">
    <property type="entry name" value="PAS"/>
    <property type="match status" value="3"/>
</dbReference>
<dbReference type="eggNOG" id="COG5002">
    <property type="taxonomic scope" value="Bacteria"/>
</dbReference>
<protein>
    <submittedName>
        <fullName evidence="4">Putative PAS/PAC sensor protein</fullName>
    </submittedName>
</protein>
<dbReference type="OrthoDB" id="9779734at2"/>
<dbReference type="Proteomes" id="UP000004508">
    <property type="component" value="Unassembled WGS sequence"/>
</dbReference>
<name>D6TYP8_KTERA</name>
<dbReference type="AlphaFoldDB" id="D6TYP8"/>
<dbReference type="PROSITE" id="PS50112">
    <property type="entry name" value="PAS"/>
    <property type="match status" value="3"/>
</dbReference>
<dbReference type="Gene3D" id="3.30.450.20">
    <property type="entry name" value="PAS domain"/>
    <property type="match status" value="3"/>
</dbReference>
<sequence>MFDRLDASATIVPSTKLNRAKSRGSLDADIIIKNAPDPVFVSDLEGKILSANDAVYELLGFRTDEVLEQSLSRFISPEETREFTAALREVIERGVTRNAWLNPRSASGEVIPTTLNASALRDTDGCVIGAIGILRDMRELDKARAYADSLIKNAPDPVFVSDLEGKILSANDAVYELLGFRTDEVLEQSLSRFISSEETREFTAALREVIERGVIRNARLNPRSASGEVIPTSLNASALHDSDGHAIGAIGILRDMRELDKALAYSDSLIKNAPDPVFVSDLEGKILQANDAVYELLGFRTDEVLEQSLSRFISPEETREFTAALREVIERGVTRNTRLNPRSASGEVIPTTLNASALRDTDGHVIGAIGILRDMRAYENILRDLQESKAELQEKILDLEKFEEVVVGRELKMIALEKQLGSIMHSSKKFEQGHNR</sequence>
<dbReference type="EMBL" id="ADVG01000003">
    <property type="protein sequence ID" value="EFH85123.1"/>
    <property type="molecule type" value="Genomic_DNA"/>
</dbReference>
<dbReference type="SMART" id="SM00086">
    <property type="entry name" value="PAC"/>
    <property type="match status" value="3"/>
</dbReference>
<evidence type="ECO:0000256" key="1">
    <source>
        <dbReference type="SAM" id="Coils"/>
    </source>
</evidence>